<keyword evidence="3" id="KW-1185">Reference proteome</keyword>
<protein>
    <recommendedName>
        <fullName evidence="1">DUF1638 domain-containing protein</fullName>
    </recommendedName>
</protein>
<evidence type="ECO:0000313" key="3">
    <source>
        <dbReference type="Proteomes" id="UP000000442"/>
    </source>
</evidence>
<evidence type="ECO:0000313" key="2">
    <source>
        <dbReference type="EMBL" id="ACN15530.1"/>
    </source>
</evidence>
<dbReference type="RefSeq" id="WP_015904295.1">
    <property type="nucleotide sequence ID" value="NC_012108.1"/>
</dbReference>
<evidence type="ECO:0000259" key="1">
    <source>
        <dbReference type="Pfam" id="PF07796"/>
    </source>
</evidence>
<organism evidence="2 3">
    <name type="scientific">Desulforapulum autotrophicum (strain ATCC 43914 / DSM 3382 / VKM B-1955 / HRM2)</name>
    <name type="common">Desulfobacterium autotrophicum</name>
    <dbReference type="NCBI Taxonomy" id="177437"/>
    <lineage>
        <taxon>Bacteria</taxon>
        <taxon>Pseudomonadati</taxon>
        <taxon>Thermodesulfobacteriota</taxon>
        <taxon>Desulfobacteria</taxon>
        <taxon>Desulfobacterales</taxon>
        <taxon>Desulfobacteraceae</taxon>
        <taxon>Desulforapulum</taxon>
    </lineage>
</organism>
<dbReference type="Proteomes" id="UP000000442">
    <property type="component" value="Chromosome"/>
</dbReference>
<dbReference type="eggNOG" id="ENOG5032QZS">
    <property type="taxonomic scope" value="Bacteria"/>
</dbReference>
<dbReference type="InterPro" id="IPR012437">
    <property type="entry name" value="DUF1638"/>
</dbReference>
<dbReference type="HOGENOM" id="CLU_099367_0_0_7"/>
<proteinExistence type="predicted"/>
<dbReference type="EMBL" id="CP001087">
    <property type="protein sequence ID" value="ACN15530.1"/>
    <property type="molecule type" value="Genomic_DNA"/>
</dbReference>
<reference evidence="2 3" key="1">
    <citation type="journal article" date="2009" name="Environ. Microbiol.">
        <title>Genome sequence of Desulfobacterium autotrophicum HRM2, a marine sulfate reducer oxidizing organic carbon completely to carbon dioxide.</title>
        <authorList>
            <person name="Strittmatter A.W."/>
            <person name="Liesegang H."/>
            <person name="Rabus R."/>
            <person name="Decker I."/>
            <person name="Amann J."/>
            <person name="Andres S."/>
            <person name="Henne A."/>
            <person name="Fricke W.F."/>
            <person name="Martinez-Arias R."/>
            <person name="Bartels D."/>
            <person name="Goesmann A."/>
            <person name="Krause L."/>
            <person name="Puehler A."/>
            <person name="Klenk H.P."/>
            <person name="Richter M."/>
            <person name="Schuler M."/>
            <person name="Gloeckner F.O."/>
            <person name="Meyerdierks A."/>
            <person name="Gottschalk G."/>
            <person name="Amann R."/>
        </authorList>
    </citation>
    <scope>NUCLEOTIDE SEQUENCE [LARGE SCALE GENOMIC DNA]</scope>
    <source>
        <strain evidence="3">ATCC 43914 / DSM 3382 / HRM2</strain>
    </source>
</reference>
<sequence length="187" mass="21204">MAKKKLIACQIFADELLAVLPEVYKDIEITWLDPGLHMNMEKLETTIEQALKNAVAEGADARVLFGNGCSPEMCNIISRHGGKILGAKNCIDAFCHERVDELEQNRTVIMTPGWIRFFSNLMAEAGWDEVDVRQNWGRYDRILLLDTGVNPLSDEELLAFYDLIQVPIETQPTGLDYFREKLMEVLG</sequence>
<dbReference type="Pfam" id="PF07796">
    <property type="entry name" value="DUF1638"/>
    <property type="match status" value="1"/>
</dbReference>
<feature type="domain" description="DUF1638" evidence="1">
    <location>
        <begin position="31"/>
        <end position="180"/>
    </location>
</feature>
<dbReference type="AlphaFoldDB" id="C0QFW2"/>
<gene>
    <name evidence="2" type="ordered locus">HRM2_24360</name>
</gene>
<dbReference type="STRING" id="177437.HRM2_24360"/>
<dbReference type="KEGG" id="dat:HRM2_24360"/>
<accession>C0QFW2</accession>
<name>C0QFW2_DESAH</name>